<evidence type="ECO:0000313" key="1">
    <source>
        <dbReference type="EMBL" id="TKW15388.1"/>
    </source>
</evidence>
<dbReference type="Proteomes" id="UP000298652">
    <property type="component" value="Chromosome 5"/>
</dbReference>
<evidence type="ECO:0000313" key="2">
    <source>
        <dbReference type="Proteomes" id="UP000298652"/>
    </source>
</evidence>
<dbReference type="AlphaFoldDB" id="A0A4U6UH96"/>
<dbReference type="Gramene" id="TKW15388">
    <property type="protein sequence ID" value="TKW15388"/>
    <property type="gene ID" value="SEVIR_5G234750v2"/>
</dbReference>
<keyword evidence="2" id="KW-1185">Reference proteome</keyword>
<sequence>MPFTGVPSARNSRPAIGQKLQRFRVDKGVRKFLQF</sequence>
<gene>
    <name evidence="1" type="ORF">SEVIR_5G234750v2</name>
</gene>
<dbReference type="EMBL" id="CM016556">
    <property type="protein sequence ID" value="TKW15388.1"/>
    <property type="molecule type" value="Genomic_DNA"/>
</dbReference>
<organism evidence="1 2">
    <name type="scientific">Setaria viridis</name>
    <name type="common">Green bristlegrass</name>
    <name type="synonym">Setaria italica subsp. viridis</name>
    <dbReference type="NCBI Taxonomy" id="4556"/>
    <lineage>
        <taxon>Eukaryota</taxon>
        <taxon>Viridiplantae</taxon>
        <taxon>Streptophyta</taxon>
        <taxon>Embryophyta</taxon>
        <taxon>Tracheophyta</taxon>
        <taxon>Spermatophyta</taxon>
        <taxon>Magnoliopsida</taxon>
        <taxon>Liliopsida</taxon>
        <taxon>Poales</taxon>
        <taxon>Poaceae</taxon>
        <taxon>PACMAD clade</taxon>
        <taxon>Panicoideae</taxon>
        <taxon>Panicodae</taxon>
        <taxon>Paniceae</taxon>
        <taxon>Cenchrinae</taxon>
        <taxon>Setaria</taxon>
    </lineage>
</organism>
<accession>A0A4U6UH96</accession>
<name>A0A4U6UH96_SETVI</name>
<proteinExistence type="predicted"/>
<protein>
    <submittedName>
        <fullName evidence="1">Uncharacterized protein</fullName>
    </submittedName>
</protein>
<reference evidence="1" key="1">
    <citation type="submission" date="2019-03" db="EMBL/GenBank/DDBJ databases">
        <title>WGS assembly of Setaria viridis.</title>
        <authorList>
            <person name="Huang P."/>
            <person name="Jenkins J."/>
            <person name="Grimwood J."/>
            <person name="Barry K."/>
            <person name="Healey A."/>
            <person name="Mamidi S."/>
            <person name="Sreedasyam A."/>
            <person name="Shu S."/>
            <person name="Feldman M."/>
            <person name="Wu J."/>
            <person name="Yu Y."/>
            <person name="Chen C."/>
            <person name="Johnson J."/>
            <person name="Rokhsar D."/>
            <person name="Baxter I."/>
            <person name="Schmutz J."/>
            <person name="Brutnell T."/>
            <person name="Kellogg E."/>
        </authorList>
    </citation>
    <scope>NUCLEOTIDE SEQUENCE [LARGE SCALE GENOMIC DNA]</scope>
</reference>